<keyword evidence="3" id="KW-1185">Reference proteome</keyword>
<evidence type="ECO:0000313" key="3">
    <source>
        <dbReference type="Proteomes" id="UP000318413"/>
    </source>
</evidence>
<dbReference type="RefSeq" id="WP_140871740.1">
    <property type="nucleotide sequence ID" value="NZ_RCZK01000007.1"/>
</dbReference>
<dbReference type="PANTHER" id="PTHR43792:SF1">
    <property type="entry name" value="N-ACETYLTRANSFERASE DOMAIN-CONTAINING PROTEIN"/>
    <property type="match status" value="1"/>
</dbReference>
<organism evidence="2 3">
    <name type="scientific">Sphingomonas oligophenolica</name>
    <dbReference type="NCBI Taxonomy" id="301154"/>
    <lineage>
        <taxon>Bacteria</taxon>
        <taxon>Pseudomonadati</taxon>
        <taxon>Pseudomonadota</taxon>
        <taxon>Alphaproteobacteria</taxon>
        <taxon>Sphingomonadales</taxon>
        <taxon>Sphingomonadaceae</taxon>
        <taxon>Sphingomonas</taxon>
    </lineage>
</organism>
<keyword evidence="2" id="KW-0808">Transferase</keyword>
<dbReference type="InterPro" id="IPR016181">
    <property type="entry name" value="Acyl_CoA_acyltransferase"/>
</dbReference>
<evidence type="ECO:0000259" key="1">
    <source>
        <dbReference type="PROSITE" id="PS51186"/>
    </source>
</evidence>
<dbReference type="GO" id="GO:0016747">
    <property type="term" value="F:acyltransferase activity, transferring groups other than amino-acyl groups"/>
    <property type="evidence" value="ECO:0007669"/>
    <property type="project" value="InterPro"/>
</dbReference>
<accession>A0A502CJC0</accession>
<name>A0A502CJC0_9SPHN</name>
<dbReference type="Proteomes" id="UP000318413">
    <property type="component" value="Unassembled WGS sequence"/>
</dbReference>
<dbReference type="SUPFAM" id="SSF55729">
    <property type="entry name" value="Acyl-CoA N-acyltransferases (Nat)"/>
    <property type="match status" value="1"/>
</dbReference>
<dbReference type="Pfam" id="PF13302">
    <property type="entry name" value="Acetyltransf_3"/>
    <property type="match status" value="1"/>
</dbReference>
<feature type="domain" description="N-acetyltransferase" evidence="1">
    <location>
        <begin position="11"/>
        <end position="170"/>
    </location>
</feature>
<sequence>MQSEPFSTERLVMRAMRIADADALHAGYSDEALMTYWSSAPKTTLAETIDYLIPRLDGPDSRGWAITVKGDDRAIGTLFTTQRRPGVSEIGYLLVRSVWGRGYAREAVAGLIDLLFDEGTRRVFADTDPDNAASIALLERLGFRREGVLRAEWETHIGVRDALILGLLKDEWASSSASTRA</sequence>
<dbReference type="InterPro" id="IPR000182">
    <property type="entry name" value="GNAT_dom"/>
</dbReference>
<reference evidence="2 3" key="1">
    <citation type="journal article" date="2019" name="Environ. Microbiol.">
        <title>Species interactions and distinct microbial communities in high Arctic permafrost affected cryosols are associated with the CH4 and CO2 gas fluxes.</title>
        <authorList>
            <person name="Altshuler I."/>
            <person name="Hamel J."/>
            <person name="Turney S."/>
            <person name="Magnuson E."/>
            <person name="Levesque R."/>
            <person name="Greer C."/>
            <person name="Whyte L.G."/>
        </authorList>
    </citation>
    <scope>NUCLEOTIDE SEQUENCE [LARGE SCALE GENOMIC DNA]</scope>
    <source>
        <strain evidence="2 3">S5.1</strain>
    </source>
</reference>
<gene>
    <name evidence="2" type="ORF">EAH84_10600</name>
</gene>
<dbReference type="EMBL" id="RCZK01000007">
    <property type="protein sequence ID" value="TPG12179.1"/>
    <property type="molecule type" value="Genomic_DNA"/>
</dbReference>
<proteinExistence type="predicted"/>
<dbReference type="OrthoDB" id="5295305at2"/>
<comment type="caution">
    <text evidence="2">The sequence shown here is derived from an EMBL/GenBank/DDBJ whole genome shotgun (WGS) entry which is preliminary data.</text>
</comment>
<dbReference type="Gene3D" id="3.40.630.30">
    <property type="match status" value="1"/>
</dbReference>
<evidence type="ECO:0000313" key="2">
    <source>
        <dbReference type="EMBL" id="TPG12179.1"/>
    </source>
</evidence>
<dbReference type="PANTHER" id="PTHR43792">
    <property type="entry name" value="GNAT FAMILY, PUTATIVE (AFU_ORTHOLOGUE AFUA_3G00765)-RELATED-RELATED"/>
    <property type="match status" value="1"/>
</dbReference>
<dbReference type="PROSITE" id="PS51186">
    <property type="entry name" value="GNAT"/>
    <property type="match status" value="1"/>
</dbReference>
<dbReference type="InterPro" id="IPR051531">
    <property type="entry name" value="N-acetyltransferase"/>
</dbReference>
<protein>
    <submittedName>
        <fullName evidence="2">N-acetyltransferase</fullName>
    </submittedName>
</protein>
<dbReference type="AlphaFoldDB" id="A0A502CJC0"/>